<evidence type="ECO:0000256" key="5">
    <source>
        <dbReference type="ARBA" id="ARBA00023136"/>
    </source>
</evidence>
<feature type="transmembrane region" description="Helical" evidence="7">
    <location>
        <begin position="228"/>
        <end position="246"/>
    </location>
</feature>
<feature type="chain" id="PRO_5026914913" evidence="8">
    <location>
        <begin position="22"/>
        <end position="711"/>
    </location>
</feature>
<dbReference type="NCBIfam" id="TIGR00360">
    <property type="entry name" value="ComEC_N-term"/>
    <property type="match status" value="1"/>
</dbReference>
<comment type="caution">
    <text evidence="10">The sequence shown here is derived from an EMBL/GenBank/DDBJ whole genome shotgun (WGS) entry which is preliminary data.</text>
</comment>
<dbReference type="InterPro" id="IPR036866">
    <property type="entry name" value="RibonucZ/Hydroxyglut_hydro"/>
</dbReference>
<feature type="domain" description="ComEC/Rec2-related protein" evidence="9">
    <location>
        <begin position="132"/>
        <end position="408"/>
    </location>
</feature>
<feature type="transmembrane region" description="Helical" evidence="7">
    <location>
        <begin position="281"/>
        <end position="301"/>
    </location>
</feature>
<keyword evidence="2" id="KW-1003">Cell membrane</keyword>
<keyword evidence="3 7" id="KW-0812">Transmembrane</keyword>
<feature type="region of interest" description="Disordered" evidence="6">
    <location>
        <begin position="567"/>
        <end position="591"/>
    </location>
</feature>
<keyword evidence="8" id="KW-0732">Signal</keyword>
<dbReference type="GO" id="GO:0005886">
    <property type="term" value="C:plasma membrane"/>
    <property type="evidence" value="ECO:0007669"/>
    <property type="project" value="UniProtKB-SubCell"/>
</dbReference>
<feature type="compositionally biased region" description="Low complexity" evidence="6">
    <location>
        <begin position="567"/>
        <end position="579"/>
    </location>
</feature>
<dbReference type="InterPro" id="IPR052159">
    <property type="entry name" value="Competence_DNA_uptake"/>
</dbReference>
<keyword evidence="11" id="KW-1185">Reference proteome</keyword>
<evidence type="ECO:0000256" key="1">
    <source>
        <dbReference type="ARBA" id="ARBA00004651"/>
    </source>
</evidence>
<evidence type="ECO:0000259" key="9">
    <source>
        <dbReference type="Pfam" id="PF03772"/>
    </source>
</evidence>
<feature type="transmembrane region" description="Helical" evidence="7">
    <location>
        <begin position="182"/>
        <end position="199"/>
    </location>
</feature>
<evidence type="ECO:0000313" key="11">
    <source>
        <dbReference type="Proteomes" id="UP000469215"/>
    </source>
</evidence>
<evidence type="ECO:0000256" key="2">
    <source>
        <dbReference type="ARBA" id="ARBA00022475"/>
    </source>
</evidence>
<dbReference type="Proteomes" id="UP000469215">
    <property type="component" value="Unassembled WGS sequence"/>
</dbReference>
<evidence type="ECO:0000256" key="6">
    <source>
        <dbReference type="SAM" id="MobiDB-lite"/>
    </source>
</evidence>
<keyword evidence="5 7" id="KW-0472">Membrane</keyword>
<dbReference type="InterPro" id="IPR004477">
    <property type="entry name" value="ComEC_N"/>
</dbReference>
<feature type="transmembrane region" description="Helical" evidence="7">
    <location>
        <begin position="252"/>
        <end position="274"/>
    </location>
</feature>
<protein>
    <submittedName>
        <fullName evidence="10">ComEC/Rec2 family competence protein</fullName>
    </submittedName>
</protein>
<dbReference type="RefSeq" id="WP_160953937.1">
    <property type="nucleotide sequence ID" value="NZ_WWEQ01000057.1"/>
</dbReference>
<feature type="signal peptide" evidence="8">
    <location>
        <begin position="1"/>
        <end position="21"/>
    </location>
</feature>
<feature type="transmembrane region" description="Helical" evidence="7">
    <location>
        <begin position="388"/>
        <end position="407"/>
    </location>
</feature>
<organism evidence="10 11">
    <name type="scientific">Brevibacterium rongguiense</name>
    <dbReference type="NCBI Taxonomy" id="2695267"/>
    <lineage>
        <taxon>Bacteria</taxon>
        <taxon>Bacillati</taxon>
        <taxon>Actinomycetota</taxon>
        <taxon>Actinomycetes</taxon>
        <taxon>Micrococcales</taxon>
        <taxon>Brevibacteriaceae</taxon>
        <taxon>Brevibacterium</taxon>
    </lineage>
</organism>
<feature type="transmembrane region" description="Helical" evidence="7">
    <location>
        <begin position="414"/>
        <end position="434"/>
    </location>
</feature>
<reference evidence="10 11" key="1">
    <citation type="submission" date="2020-01" db="EMBL/GenBank/DDBJ databases">
        <authorList>
            <person name="Deng T."/>
        </authorList>
    </citation>
    <scope>NUCLEOTIDE SEQUENCE [LARGE SCALE GENOMIC DNA]</scope>
    <source>
        <strain evidence="10 11">5221</strain>
    </source>
</reference>
<dbReference type="SUPFAM" id="SSF56281">
    <property type="entry name" value="Metallo-hydrolase/oxidoreductase"/>
    <property type="match status" value="1"/>
</dbReference>
<dbReference type="Pfam" id="PF03772">
    <property type="entry name" value="Competence"/>
    <property type="match status" value="1"/>
</dbReference>
<gene>
    <name evidence="10" type="ORF">GSY69_11235</name>
</gene>
<dbReference type="PANTHER" id="PTHR30619:SF1">
    <property type="entry name" value="RECOMBINATION PROTEIN 2"/>
    <property type="match status" value="1"/>
</dbReference>
<dbReference type="EMBL" id="WWEQ01000057">
    <property type="protein sequence ID" value="MYM20522.1"/>
    <property type="molecule type" value="Genomic_DNA"/>
</dbReference>
<evidence type="ECO:0000256" key="4">
    <source>
        <dbReference type="ARBA" id="ARBA00022989"/>
    </source>
</evidence>
<keyword evidence="4 7" id="KW-1133">Transmembrane helix</keyword>
<evidence type="ECO:0000256" key="7">
    <source>
        <dbReference type="SAM" id="Phobius"/>
    </source>
</evidence>
<dbReference type="PANTHER" id="PTHR30619">
    <property type="entry name" value="DNA INTERNALIZATION/COMPETENCE PROTEIN COMEC/REC2"/>
    <property type="match status" value="1"/>
</dbReference>
<feature type="transmembrane region" description="Helical" evidence="7">
    <location>
        <begin position="153"/>
        <end position="175"/>
    </location>
</feature>
<sequence>MAAAALLFAALAAGGVGVVTARGQAAAGDFDGELLIVSDPHTGPSGLVRAQARGGAGTVSLLSRTALPPAGSRVRVRAQLRRSGPELVAFLSGAPEVRVPPGPAWRLRAGLRAYLRQAAGTATEGAALLPGLVVGDTSGVGEGLDADMKTVSLAHITAVSGANISLVSLGALALVRLATPRRGPGICAALAATGAYVFLVGPDASVLRAAAMGTVGALVLARGVGRSGVAVLCAALAALLVARPELAASAGFAMSAAATAALLVLGEPLVRLLARLRVPRLAAAALAVPVCAQAGVLPLLAAMGSAPSAWAVVLNVLAGPAVAPATVLGLAGLCCGLGSGLVLGLTVPGHGALAQVFVRPAALGADWIAGLAHAGAGLPGAALPWPPGGLGIALAAAVSLATAVIVLGRGRWRLWAAAGALLALGCGLALPRLGAGAAPPADWRVLACDVGQGSATLVRLDASRVLLVDAGKDPAALDRCLSGVRAHRVYAVISHFDADHWAGISGAVRGGRTVERVWIGPRAAADPKAARLPGLVGRAGEPIGAGARMAVGAVAWRALWPEARPASAPGAGASGAAQGAAGGGERPAADSAARNDEALVIRVDAGRLSLLLPADIGAQEQRRLARGLEPVDVLVAPHHGSADLSADFFRAAGARAGIVSVGQNSYGHPTLQALRAFGPVAVLRTDECGSVWITDAGRLDGQRGCAAQIDP</sequence>
<dbReference type="Gene3D" id="3.60.15.10">
    <property type="entry name" value="Ribonuclease Z/Hydroxyacylglutathione hydrolase-like"/>
    <property type="match status" value="1"/>
</dbReference>
<evidence type="ECO:0000256" key="8">
    <source>
        <dbReference type="SAM" id="SignalP"/>
    </source>
</evidence>
<name>A0A6N9HAE7_9MICO</name>
<accession>A0A6N9HAE7</accession>
<evidence type="ECO:0000256" key="3">
    <source>
        <dbReference type="ARBA" id="ARBA00022692"/>
    </source>
</evidence>
<comment type="subcellular location">
    <subcellularLocation>
        <location evidence="1">Cell membrane</location>
        <topology evidence="1">Multi-pass membrane protein</topology>
    </subcellularLocation>
</comment>
<dbReference type="AlphaFoldDB" id="A0A6N9HAE7"/>
<proteinExistence type="predicted"/>
<evidence type="ECO:0000313" key="10">
    <source>
        <dbReference type="EMBL" id="MYM20522.1"/>
    </source>
</evidence>